<feature type="non-terminal residue" evidence="4">
    <location>
        <position position="110"/>
    </location>
</feature>
<gene>
    <name evidence="4" type="ORF">VOLCADRAFT_119389</name>
</gene>
<dbReference type="GeneID" id="9619402"/>
<dbReference type="AlphaFoldDB" id="D8UCM4"/>
<keyword evidence="5" id="KW-1185">Reference proteome</keyword>
<name>D8UCM4_VOLCA</name>
<feature type="domain" description="BAT2 N-terminal" evidence="3">
    <location>
        <begin position="4"/>
        <end position="103"/>
    </location>
</feature>
<reference evidence="4 5" key="1">
    <citation type="journal article" date="2010" name="Science">
        <title>Genomic analysis of organismal complexity in the multicellular green alga Volvox carteri.</title>
        <authorList>
            <person name="Prochnik S.E."/>
            <person name="Umen J."/>
            <person name="Nedelcu A.M."/>
            <person name="Hallmann A."/>
            <person name="Miller S.M."/>
            <person name="Nishii I."/>
            <person name="Ferris P."/>
            <person name="Kuo A."/>
            <person name="Mitros T."/>
            <person name="Fritz-Laylin L.K."/>
            <person name="Hellsten U."/>
            <person name="Chapman J."/>
            <person name="Simakov O."/>
            <person name="Rensing S.A."/>
            <person name="Terry A."/>
            <person name="Pangilinan J."/>
            <person name="Kapitonov V."/>
            <person name="Jurka J."/>
            <person name="Salamov A."/>
            <person name="Shapiro H."/>
            <person name="Schmutz J."/>
            <person name="Grimwood J."/>
            <person name="Lindquist E."/>
            <person name="Lucas S."/>
            <person name="Grigoriev I.V."/>
            <person name="Schmitt R."/>
            <person name="Kirk D."/>
            <person name="Rokhsar D.S."/>
        </authorList>
    </citation>
    <scope>NUCLEOTIDE SEQUENCE [LARGE SCALE GENOMIC DNA]</scope>
    <source>
        <strain evidence="5">f. Nagariensis / Eve</strain>
    </source>
</reference>
<proteinExistence type="predicted"/>
<evidence type="ECO:0000259" key="3">
    <source>
        <dbReference type="Pfam" id="PF07001"/>
    </source>
</evidence>
<dbReference type="STRING" id="3068.D8UCM4"/>
<evidence type="ECO:0000313" key="4">
    <source>
        <dbReference type="EMBL" id="EFJ42577.1"/>
    </source>
</evidence>
<sequence>MSSSSSNKNQAQAKYANSNLNAVFAKPSASAAAQSSTSGTINRNGMLVLSKRTTRAVSGAKVVVPKPVNLPSLKKEHAGNDPTTQLVPAGAGAGWAKPEEQAPPAQPQEV</sequence>
<dbReference type="InParanoid" id="D8UCM4"/>
<dbReference type="RefSeq" id="XP_002956433.1">
    <property type="nucleotide sequence ID" value="XM_002956387.1"/>
</dbReference>
<dbReference type="EMBL" id="GL378381">
    <property type="protein sequence ID" value="EFJ42577.1"/>
    <property type="molecule type" value="Genomic_DNA"/>
</dbReference>
<dbReference type="KEGG" id="vcn:VOLCADRAFT_119389"/>
<dbReference type="eggNOG" id="ENOG502QTZX">
    <property type="taxonomic scope" value="Eukaryota"/>
</dbReference>
<dbReference type="InterPro" id="IPR009738">
    <property type="entry name" value="BAT2_N"/>
</dbReference>
<evidence type="ECO:0000313" key="5">
    <source>
        <dbReference type="Proteomes" id="UP000001058"/>
    </source>
</evidence>
<dbReference type="OrthoDB" id="1939715at2759"/>
<accession>D8UCM4</accession>
<evidence type="ECO:0000256" key="2">
    <source>
        <dbReference type="SAM" id="MobiDB-lite"/>
    </source>
</evidence>
<feature type="region of interest" description="Disordered" evidence="2">
    <location>
        <begin position="71"/>
        <end position="110"/>
    </location>
</feature>
<protein>
    <recommendedName>
        <fullName evidence="3">BAT2 N-terminal domain-containing protein</fullName>
    </recommendedName>
</protein>
<dbReference type="Pfam" id="PF07001">
    <property type="entry name" value="BAT2_N"/>
    <property type="match status" value="1"/>
</dbReference>
<evidence type="ECO:0000256" key="1">
    <source>
        <dbReference type="ARBA" id="ARBA00022553"/>
    </source>
</evidence>
<dbReference type="Proteomes" id="UP000001058">
    <property type="component" value="Unassembled WGS sequence"/>
</dbReference>
<organism evidence="5">
    <name type="scientific">Volvox carteri f. nagariensis</name>
    <dbReference type="NCBI Taxonomy" id="3068"/>
    <lineage>
        <taxon>Eukaryota</taxon>
        <taxon>Viridiplantae</taxon>
        <taxon>Chlorophyta</taxon>
        <taxon>core chlorophytes</taxon>
        <taxon>Chlorophyceae</taxon>
        <taxon>CS clade</taxon>
        <taxon>Chlamydomonadales</taxon>
        <taxon>Volvocaceae</taxon>
        <taxon>Volvox</taxon>
    </lineage>
</organism>
<keyword evidence="1" id="KW-0597">Phosphoprotein</keyword>